<protein>
    <recommendedName>
        <fullName evidence="4">NADH dehydrogenase subunit 6</fullName>
    </recommendedName>
</protein>
<name>A0ABU7BUZ3_9TELE</name>
<proteinExistence type="predicted"/>
<evidence type="ECO:0000313" key="3">
    <source>
        <dbReference type="Proteomes" id="UP001345963"/>
    </source>
</evidence>
<reference evidence="2 3" key="1">
    <citation type="submission" date="2021-07" db="EMBL/GenBank/DDBJ databases">
        <authorList>
            <person name="Palmer J.M."/>
        </authorList>
    </citation>
    <scope>NUCLEOTIDE SEQUENCE [LARGE SCALE GENOMIC DNA]</scope>
    <source>
        <strain evidence="2 3">AT_MEX2019</strain>
        <tissue evidence="2">Muscle</tissue>
    </source>
</reference>
<keyword evidence="1" id="KW-0472">Membrane</keyword>
<keyword evidence="3" id="KW-1185">Reference proteome</keyword>
<keyword evidence="1" id="KW-1133">Transmembrane helix</keyword>
<dbReference type="EMBL" id="JAHUTI010066580">
    <property type="protein sequence ID" value="MED6253425.1"/>
    <property type="molecule type" value="Genomic_DNA"/>
</dbReference>
<organism evidence="2 3">
    <name type="scientific">Ataeniobius toweri</name>
    <dbReference type="NCBI Taxonomy" id="208326"/>
    <lineage>
        <taxon>Eukaryota</taxon>
        <taxon>Metazoa</taxon>
        <taxon>Chordata</taxon>
        <taxon>Craniata</taxon>
        <taxon>Vertebrata</taxon>
        <taxon>Euteleostomi</taxon>
        <taxon>Actinopterygii</taxon>
        <taxon>Neopterygii</taxon>
        <taxon>Teleostei</taxon>
        <taxon>Neoteleostei</taxon>
        <taxon>Acanthomorphata</taxon>
        <taxon>Ovalentaria</taxon>
        <taxon>Atherinomorphae</taxon>
        <taxon>Cyprinodontiformes</taxon>
        <taxon>Goodeidae</taxon>
        <taxon>Ataeniobius</taxon>
    </lineage>
</organism>
<dbReference type="Proteomes" id="UP001345963">
    <property type="component" value="Unassembled WGS sequence"/>
</dbReference>
<feature type="transmembrane region" description="Helical" evidence="1">
    <location>
        <begin position="138"/>
        <end position="163"/>
    </location>
</feature>
<feature type="transmembrane region" description="Helical" evidence="1">
    <location>
        <begin position="169"/>
        <end position="188"/>
    </location>
</feature>
<sequence>MPLWFWVHAFSGTRPWPGGLRDIGGLSGPLNWRVGTISLHVLSPLKSAFCWWGGGSVGGVGAKSTWVSNVLCVLGAVRMLGWVYVSFWGGGGWLALGGHRHHLDLGGSGCDSGSLSWGSEAFSLCTVVGRVMRRGGFFIAWLALVVLVCLSMGGCMCLCWPGACMWLGLPFWVGCGLLAALVLVWDVLGECESH</sequence>
<comment type="caution">
    <text evidence="2">The sequence shown here is derived from an EMBL/GenBank/DDBJ whole genome shotgun (WGS) entry which is preliminary data.</text>
</comment>
<gene>
    <name evidence="2" type="ORF">ATANTOWER_029335</name>
</gene>
<keyword evidence="1" id="KW-0812">Transmembrane</keyword>
<evidence type="ECO:0000256" key="1">
    <source>
        <dbReference type="SAM" id="Phobius"/>
    </source>
</evidence>
<evidence type="ECO:0000313" key="2">
    <source>
        <dbReference type="EMBL" id="MED6253425.1"/>
    </source>
</evidence>
<evidence type="ECO:0008006" key="4">
    <source>
        <dbReference type="Google" id="ProtNLM"/>
    </source>
</evidence>
<accession>A0ABU7BUZ3</accession>